<protein>
    <submittedName>
        <fullName evidence="6">LysM peptidoglycan-binding domain-containing protein</fullName>
    </submittedName>
</protein>
<evidence type="ECO:0000256" key="1">
    <source>
        <dbReference type="ARBA" id="ARBA00010646"/>
    </source>
</evidence>
<dbReference type="InterPro" id="IPR018077">
    <property type="entry name" value="Glyco_hydro_fam25_subgr"/>
</dbReference>
<dbReference type="PANTHER" id="PTHR33734">
    <property type="entry name" value="LYSM DOMAIN-CONTAINING GPI-ANCHORED PROTEIN 2"/>
    <property type="match status" value="1"/>
</dbReference>
<reference evidence="6" key="1">
    <citation type="journal article" date="2021" name="PeerJ">
        <title>Extensive microbial diversity within the chicken gut microbiome revealed by metagenomics and culture.</title>
        <authorList>
            <person name="Gilroy R."/>
            <person name="Ravi A."/>
            <person name="Getino M."/>
            <person name="Pursley I."/>
            <person name="Horton D.L."/>
            <person name="Alikhan N.F."/>
            <person name="Baker D."/>
            <person name="Gharbi K."/>
            <person name="Hall N."/>
            <person name="Watson M."/>
            <person name="Adriaenssens E.M."/>
            <person name="Foster-Nyarko E."/>
            <person name="Jarju S."/>
            <person name="Secka A."/>
            <person name="Antonio M."/>
            <person name="Oren A."/>
            <person name="Chaudhuri R.R."/>
            <person name="La Ragione R."/>
            <person name="Hildebrand F."/>
            <person name="Pallen M.J."/>
        </authorList>
    </citation>
    <scope>NUCLEOTIDE SEQUENCE</scope>
    <source>
        <strain evidence="6">6627</strain>
    </source>
</reference>
<accession>A0A9D1UVJ6</accession>
<dbReference type="EMBL" id="DXFP01000003">
    <property type="protein sequence ID" value="HIX01173.1"/>
    <property type="molecule type" value="Genomic_DNA"/>
</dbReference>
<sequence>MKKSKLIVGTAMLAGLVVGTGITSQIEQPKIEAATAREYGVDLSKYQGYNAQFVSPDDKFAICQVGGMYEDGSTYGQPTYDSQVATTIAQGKRAHTYIWLQTGNNSYLAQQAVYHFLPQIKNACPKGSIIALDCESGYGNNVQGNTNAVISAMDVIRKAGYTPMFYSYKGYANAHFNVNQIGNAYPNKVWVAGYPYTNGTYPAPMEYFPSMNNVAIWQYSDHGRGVNSKPIDYNIDLLGITKNGYAKGNPNKPDNSTPVIQEGKKADNTPKRDISAGYTVKVNFSATEWATGESIPSWVKGKAYTVQQVSGNKVLLSGINSWINKSNVEILQTASQTKREDQVNNANVYVVRSGDTLSGIASRYGVTTAQLANMNGISNWNYIYVGQRLKVSGTTHVYTVKSGDTLSGIASRLGTTVSNLVAKNNINNANLIFVGETLEY</sequence>
<feature type="region of interest" description="Disordered" evidence="4">
    <location>
        <begin position="246"/>
        <end position="272"/>
    </location>
</feature>
<dbReference type="Proteomes" id="UP000823963">
    <property type="component" value="Unassembled WGS sequence"/>
</dbReference>
<evidence type="ECO:0000313" key="7">
    <source>
        <dbReference type="Proteomes" id="UP000823963"/>
    </source>
</evidence>
<gene>
    <name evidence="6" type="ORF">H9861_00245</name>
</gene>
<dbReference type="Gene3D" id="3.20.20.80">
    <property type="entry name" value="Glycosidases"/>
    <property type="match status" value="1"/>
</dbReference>
<dbReference type="PANTHER" id="PTHR33734:SF22">
    <property type="entry name" value="MEMBRANE-BOUND LYTIC MUREIN TRANSGLYCOSYLASE D"/>
    <property type="match status" value="1"/>
</dbReference>
<comment type="similarity">
    <text evidence="1">Belongs to the glycosyl hydrolase 25 family.</text>
</comment>
<dbReference type="SUPFAM" id="SSF51445">
    <property type="entry name" value="(Trans)glycosidases"/>
    <property type="match status" value="1"/>
</dbReference>
<evidence type="ECO:0000256" key="2">
    <source>
        <dbReference type="ARBA" id="ARBA00022801"/>
    </source>
</evidence>
<dbReference type="Pfam" id="PF01183">
    <property type="entry name" value="Glyco_hydro_25"/>
    <property type="match status" value="1"/>
</dbReference>
<dbReference type="CDD" id="cd00118">
    <property type="entry name" value="LysM"/>
    <property type="match status" value="2"/>
</dbReference>
<feature type="domain" description="LysM" evidence="5">
    <location>
        <begin position="396"/>
        <end position="440"/>
    </location>
</feature>
<comment type="caution">
    <text evidence="6">The sequence shown here is derived from an EMBL/GenBank/DDBJ whole genome shotgun (WGS) entry which is preliminary data.</text>
</comment>
<feature type="domain" description="LysM" evidence="5">
    <location>
        <begin position="347"/>
        <end position="391"/>
    </location>
</feature>
<keyword evidence="2" id="KW-0378">Hydrolase</keyword>
<dbReference type="GO" id="GO:0009253">
    <property type="term" value="P:peptidoglycan catabolic process"/>
    <property type="evidence" value="ECO:0007669"/>
    <property type="project" value="InterPro"/>
</dbReference>
<evidence type="ECO:0000313" key="6">
    <source>
        <dbReference type="EMBL" id="HIX01173.1"/>
    </source>
</evidence>
<dbReference type="AlphaFoldDB" id="A0A9D1UVJ6"/>
<evidence type="ECO:0000256" key="4">
    <source>
        <dbReference type="SAM" id="MobiDB-lite"/>
    </source>
</evidence>
<dbReference type="InterPro" id="IPR036779">
    <property type="entry name" value="LysM_dom_sf"/>
</dbReference>
<dbReference type="PROSITE" id="PS51782">
    <property type="entry name" value="LYSM"/>
    <property type="match status" value="2"/>
</dbReference>
<proteinExistence type="inferred from homology"/>
<dbReference type="SUPFAM" id="SSF54106">
    <property type="entry name" value="LysM domain"/>
    <property type="match status" value="2"/>
</dbReference>
<reference evidence="6" key="2">
    <citation type="submission" date="2021-04" db="EMBL/GenBank/DDBJ databases">
        <authorList>
            <person name="Gilroy R."/>
        </authorList>
    </citation>
    <scope>NUCLEOTIDE SEQUENCE</scope>
    <source>
        <strain evidence="6">6627</strain>
    </source>
</reference>
<keyword evidence="3" id="KW-0326">Glycosidase</keyword>
<evidence type="ECO:0000256" key="3">
    <source>
        <dbReference type="ARBA" id="ARBA00023295"/>
    </source>
</evidence>
<feature type="compositionally biased region" description="Basic and acidic residues" evidence="4">
    <location>
        <begin position="262"/>
        <end position="272"/>
    </location>
</feature>
<dbReference type="GO" id="GO:0003796">
    <property type="term" value="F:lysozyme activity"/>
    <property type="evidence" value="ECO:0007669"/>
    <property type="project" value="InterPro"/>
</dbReference>
<dbReference type="InterPro" id="IPR002053">
    <property type="entry name" value="Glyco_hydro_25"/>
</dbReference>
<dbReference type="Gene3D" id="3.10.350.10">
    <property type="entry name" value="LysM domain"/>
    <property type="match status" value="2"/>
</dbReference>
<dbReference type="SMART" id="SM00641">
    <property type="entry name" value="Glyco_25"/>
    <property type="match status" value="1"/>
</dbReference>
<dbReference type="GO" id="GO:0016998">
    <property type="term" value="P:cell wall macromolecule catabolic process"/>
    <property type="evidence" value="ECO:0007669"/>
    <property type="project" value="InterPro"/>
</dbReference>
<dbReference type="InterPro" id="IPR018392">
    <property type="entry name" value="LysM"/>
</dbReference>
<dbReference type="SMART" id="SM00257">
    <property type="entry name" value="LysM"/>
    <property type="match status" value="2"/>
</dbReference>
<dbReference type="InterPro" id="IPR017853">
    <property type="entry name" value="GH"/>
</dbReference>
<name>A0A9D1UVJ6_9LACO</name>
<evidence type="ECO:0000259" key="5">
    <source>
        <dbReference type="PROSITE" id="PS51782"/>
    </source>
</evidence>
<dbReference type="PROSITE" id="PS51904">
    <property type="entry name" value="GLYCOSYL_HYDROL_F25_2"/>
    <property type="match status" value="1"/>
</dbReference>
<organism evidence="6 7">
    <name type="scientific">Candidatus Ligilactobacillus excrementigallinarum</name>
    <dbReference type="NCBI Taxonomy" id="2838641"/>
    <lineage>
        <taxon>Bacteria</taxon>
        <taxon>Bacillati</taxon>
        <taxon>Bacillota</taxon>
        <taxon>Bacilli</taxon>
        <taxon>Lactobacillales</taxon>
        <taxon>Lactobacillaceae</taxon>
        <taxon>Ligilactobacillus</taxon>
    </lineage>
</organism>
<dbReference type="Pfam" id="PF01476">
    <property type="entry name" value="LysM"/>
    <property type="match status" value="2"/>
</dbReference>